<gene>
    <name evidence="2" type="ORF">FC46_GL000526</name>
</gene>
<dbReference type="EMBL" id="AZFM01000018">
    <property type="protein sequence ID" value="KRL89795.1"/>
    <property type="molecule type" value="Genomic_DNA"/>
</dbReference>
<evidence type="ECO:0000313" key="3">
    <source>
        <dbReference type="Proteomes" id="UP000051036"/>
    </source>
</evidence>
<keyword evidence="3" id="KW-1185">Reference proteome</keyword>
<dbReference type="AlphaFoldDB" id="A0A0R1UFF3"/>
<evidence type="ECO:0000256" key="1">
    <source>
        <dbReference type="SAM" id="Phobius"/>
    </source>
</evidence>
<dbReference type="Proteomes" id="UP000051036">
    <property type="component" value="Unassembled WGS sequence"/>
</dbReference>
<dbReference type="OrthoDB" id="2325873at2"/>
<protein>
    <submittedName>
        <fullName evidence="2">Uncharacterized protein</fullName>
    </submittedName>
</protein>
<dbReference type="RefSeq" id="WP_057798866.1">
    <property type="nucleotide sequence ID" value="NZ_AZFM01000018.1"/>
</dbReference>
<feature type="transmembrane region" description="Helical" evidence="1">
    <location>
        <begin position="40"/>
        <end position="58"/>
    </location>
</feature>
<evidence type="ECO:0000313" key="2">
    <source>
        <dbReference type="EMBL" id="KRL89795.1"/>
    </source>
</evidence>
<organism evidence="2 3">
    <name type="scientific">Lactobacillus kalixensis DSM 16043</name>
    <dbReference type="NCBI Taxonomy" id="1423763"/>
    <lineage>
        <taxon>Bacteria</taxon>
        <taxon>Bacillati</taxon>
        <taxon>Bacillota</taxon>
        <taxon>Bacilli</taxon>
        <taxon>Lactobacillales</taxon>
        <taxon>Lactobacillaceae</taxon>
        <taxon>Lactobacillus</taxon>
    </lineage>
</organism>
<sequence>MTENMMKHLILEDKISRIVGPIVCIYLLWLAFAAMFNFEALMISLAVQFVVLLGYMVIEPLISRKKNQLN</sequence>
<reference evidence="2 3" key="1">
    <citation type="journal article" date="2015" name="Genome Announc.">
        <title>Expanding the biotechnology potential of lactobacilli through comparative genomics of 213 strains and associated genera.</title>
        <authorList>
            <person name="Sun Z."/>
            <person name="Harris H.M."/>
            <person name="McCann A."/>
            <person name="Guo C."/>
            <person name="Argimon S."/>
            <person name="Zhang W."/>
            <person name="Yang X."/>
            <person name="Jeffery I.B."/>
            <person name="Cooney J.C."/>
            <person name="Kagawa T.F."/>
            <person name="Liu W."/>
            <person name="Song Y."/>
            <person name="Salvetti E."/>
            <person name="Wrobel A."/>
            <person name="Rasinkangas P."/>
            <person name="Parkhill J."/>
            <person name="Rea M.C."/>
            <person name="O'Sullivan O."/>
            <person name="Ritari J."/>
            <person name="Douillard F.P."/>
            <person name="Paul Ross R."/>
            <person name="Yang R."/>
            <person name="Briner A.E."/>
            <person name="Felis G.E."/>
            <person name="de Vos W.M."/>
            <person name="Barrangou R."/>
            <person name="Klaenhammer T.R."/>
            <person name="Caufield P.W."/>
            <person name="Cui Y."/>
            <person name="Zhang H."/>
            <person name="O'Toole P.W."/>
        </authorList>
    </citation>
    <scope>NUCLEOTIDE SEQUENCE [LARGE SCALE GENOMIC DNA]</scope>
    <source>
        <strain evidence="2 3">DSM 16043</strain>
    </source>
</reference>
<comment type="caution">
    <text evidence="2">The sequence shown here is derived from an EMBL/GenBank/DDBJ whole genome shotgun (WGS) entry which is preliminary data.</text>
</comment>
<name>A0A0R1UFF3_9LACO</name>
<accession>A0A0R1UFF3</accession>
<keyword evidence="1" id="KW-0472">Membrane</keyword>
<dbReference type="PATRIC" id="fig|1423763.3.peg.530"/>
<keyword evidence="1" id="KW-1133">Transmembrane helix</keyword>
<keyword evidence="1" id="KW-0812">Transmembrane</keyword>
<feature type="transmembrane region" description="Helical" evidence="1">
    <location>
        <begin position="15"/>
        <end position="34"/>
    </location>
</feature>
<proteinExistence type="predicted"/>
<dbReference type="STRING" id="1423763.FC46_GL000526"/>